<dbReference type="InterPro" id="IPR041679">
    <property type="entry name" value="DNA2/NAM7-like_C"/>
</dbReference>
<name>A0ABU8RF45_9ACTN</name>
<evidence type="ECO:0000259" key="3">
    <source>
        <dbReference type="Pfam" id="PF13086"/>
    </source>
</evidence>
<evidence type="ECO:0000313" key="7">
    <source>
        <dbReference type="Proteomes" id="UP001387100"/>
    </source>
</evidence>
<dbReference type="Pfam" id="PF13086">
    <property type="entry name" value="AAA_11"/>
    <property type="match status" value="1"/>
</dbReference>
<dbReference type="RefSeq" id="WP_339573069.1">
    <property type="nucleotide sequence ID" value="NZ_JBBIAA010000001.1"/>
</dbReference>
<evidence type="ECO:0000259" key="4">
    <source>
        <dbReference type="Pfam" id="PF13087"/>
    </source>
</evidence>
<reference evidence="6 7" key="1">
    <citation type="journal article" date="2017" name="Int. J. Syst. Evol. Microbiol.">
        <title>Pseudokineococcus basanitobsidens sp. nov., isolated from volcanic rock.</title>
        <authorList>
            <person name="Lee D.W."/>
            <person name="Park M.Y."/>
            <person name="Kim J.J."/>
            <person name="Kim B.S."/>
        </authorList>
    </citation>
    <scope>NUCLEOTIDE SEQUENCE [LARGE SCALE GENOMIC DNA]</scope>
    <source>
        <strain evidence="6 7">DSM 103726</strain>
    </source>
</reference>
<feature type="domain" description="DNA2/NAM7 helicase-like C-terminal" evidence="4">
    <location>
        <begin position="1380"/>
        <end position="1582"/>
    </location>
</feature>
<evidence type="ECO:0000313" key="6">
    <source>
        <dbReference type="EMBL" id="MEJ5943677.1"/>
    </source>
</evidence>
<dbReference type="Pfam" id="PF18741">
    <property type="entry name" value="MTES_1575"/>
    <property type="match status" value="1"/>
</dbReference>
<dbReference type="InterPro" id="IPR041677">
    <property type="entry name" value="DNA2/NAM7_AAA_11"/>
</dbReference>
<feature type="domain" description="DNA2/NAM7 helicase helicase" evidence="3">
    <location>
        <begin position="680"/>
        <end position="743"/>
    </location>
</feature>
<sequence length="2004" mass="214159">MDDTSTAKIGDGARVRLTVGPRRLLSYAMAHNRVQVVPTLVLRNDGPQLRGATLRLQLLDAEGPIGVPHDVVVDVPAGESAVYRDLRMTLDPAAMLQVEEQRPGVVRASVLVDGVEVGSGEGRVQVLAAHQWLLRSTQSGVEQLSLEMLAAHVMPNHPAIAPLLSEVADRLAASTGSPSVQGYQAGAERVDEIVRCVWEAMQARSIRYSEPPPSWSDRGQKVRTPGEVLEGRVGTCLDTVVVMAAALEHAGIKPLLFLVQGHIFLGYWREERSLGTAAQTEVDDVVNLVDLGAVGLVETTLLTAREEPVPFARSHRPPYAEYLTGDLGKVLGVTDVHQARRDGVLPLPARTRADDGTVTVTTYSPAAHSTSPAAAARARTDEVVHDSRGRTVPPRVAQWKNALLDLSLRNRLINFTDRARLQLAVPDAHLGALEDAVHEGTAIQLLPSDHVAAIHAERGISFGRDLPQDQLADLLLGKHALFADATSARYDATLRGLAHKARTITEETGANNLYLALGSLVWTLEARQLRSPLVLVPVSLRASGRGGAYRLVLDESGMSTPNFCLLEKLRQVHGLEIPDLAEPASDGAGIDLDAALTAVRTAVAGKGLPFRVEPTADLAILQFAKFRLWKDLDENWEALTGNALVRHLVSTPTEPFTDPIPHPGEVDLDELAARCPVPADSSQLAAVGDAVAGRTFVLEGPPGTGKSQTITNLLTRAVADGKRVLFVAEKRAALDVVSRRLHDVGMGAFCLDLHDKASRPTQVREQIRRALDLAVEADRTGLSADLEDLRSSRRALVRYARRLHEPNGAGLSLYGAEDARLALGGVSARLPVPEEVAANASAETAARVRRALADLPDVADLAHPTPEHPWAFVDPPAGSAPDVDAVHAAARDLDACLVDLPADGPLAEAVRAARTPGDLVALTGVLGPAPSLEVLDETRTDRWREAAGGLAGDLAAFLAASHPGLDSATPAALHLPLADIHADAQAAAASGFFGRKKRLRVALARLEPALRPGAEVAPKQVPELTGALLHVQGVVRGLAGRAGTIPGLVVPPQWNPLTEEGRGLVDRQVEWLRWAGTQVDTGRGTSGFVGALRRLVAAGGGADAGSASAVRRVSTAVSRLAATTGASPEALDAWAGDGCLLPRWQQTAGARAVTPPGLTSLRRWLALHEQLEPLRAAGLPAARSALLRGEVDADDAARAFDLGLAEASAAERRRSTGLDAFDGRAHERAVERFTRSSSAVREHLTSALPEQVLATRTLDPSASRGQMGLLQRQLTRRRGGMTVRELMRSFHGIITQLMPCVLVSPDSVARFFPAEQDLFDVVVFDEASQVRVADAVGAMGRGRSVVVVGDSKQMPPTSFAESSLADDDTEVAEDVVEDEESILSECVQAGVPQQWLSWHYRSQDESLIAFSNRQYYDDKLSSFPAPVHGASDSGPGGHGVSLVRVDGTFHRSGKGKLLRTNPAEAEALVAEIRRRFAASPDEAPSLGVVTFNQQQRAHVEALLRDDEDPRLGEALDAPEGLFVKNLENVQGDERDVVFFSTAFSKNDKGVLPLNFGPLNRAGGERRLNVAVTRARRQVVVFSSFAPSELRAEETTSRGIKDLRAYLDLAERGAEALPGDAARRIVVDRHREEVADALRGRGYVVRTDVGLSSFTIDLSVARADAPDVPVLAVLLDGPAWAQRRTTGDRDGLPRDVLSRMLRWPAVERVWLPAWLDDAGVVVDRLVAAVDGADVAGPEIAPASPVGVPAPRAELGSPEEDDLPSPPPGRDEVPAVRSSLAAPGPGLGEEWRDTFADASGSLFDDPRYLSGADAPAGRRDADAEVRDFVPWAPRSLGDVATLDALPRPDATREVRRALQDVVDAEGPVHVDRLARLVAGAFGLGRVSESRKAAVLTALPPKLVVDDAEPVVWPASLDPATWRGYRPTPAGVDRPVEHLPLREVVNAMADVCRSAGGMTEEELLREALAVFGGRRLTAGIRERMVKGLVLGLSDGRLRRDGEVLVSR</sequence>
<evidence type="ECO:0000259" key="5">
    <source>
        <dbReference type="Pfam" id="PF18741"/>
    </source>
</evidence>
<evidence type="ECO:0000259" key="2">
    <source>
        <dbReference type="Pfam" id="PF11784"/>
    </source>
</evidence>
<evidence type="ECO:0000256" key="1">
    <source>
        <dbReference type="SAM" id="MobiDB-lite"/>
    </source>
</evidence>
<dbReference type="CDD" id="cd18808">
    <property type="entry name" value="SF1_C_Upf1"/>
    <property type="match status" value="1"/>
</dbReference>
<comment type="caution">
    <text evidence="6">The sequence shown here is derived from an EMBL/GenBank/DDBJ whole genome shotgun (WGS) entry which is preliminary data.</text>
</comment>
<dbReference type="Pfam" id="PF13087">
    <property type="entry name" value="AAA_12"/>
    <property type="match status" value="1"/>
</dbReference>
<gene>
    <name evidence="6" type="ORF">WDZ17_00025</name>
</gene>
<feature type="domain" description="DUF3320" evidence="2">
    <location>
        <begin position="1842"/>
        <end position="1884"/>
    </location>
</feature>
<keyword evidence="7" id="KW-1185">Reference proteome</keyword>
<dbReference type="InterPro" id="IPR025103">
    <property type="entry name" value="DUF4011"/>
</dbReference>
<protein>
    <submittedName>
        <fullName evidence="6">DUF3320 domain-containing protein</fullName>
    </submittedName>
</protein>
<proteinExistence type="predicted"/>
<dbReference type="SUPFAM" id="SSF52540">
    <property type="entry name" value="P-loop containing nucleoside triphosphate hydrolases"/>
    <property type="match status" value="1"/>
</dbReference>
<dbReference type="InterPro" id="IPR027417">
    <property type="entry name" value="P-loop_NTPase"/>
</dbReference>
<dbReference type="InterPro" id="IPR021754">
    <property type="entry name" value="DUF3320"/>
</dbReference>
<dbReference type="PANTHER" id="PTHR10887">
    <property type="entry name" value="DNA2/NAM7 HELICASE FAMILY"/>
    <property type="match status" value="1"/>
</dbReference>
<dbReference type="InterPro" id="IPR049468">
    <property type="entry name" value="Restrct_endonuc-II-like_dom"/>
</dbReference>
<accession>A0ABU8RF45</accession>
<feature type="domain" description="Restriction endonuclease type II-like" evidence="5">
    <location>
        <begin position="1631"/>
        <end position="1727"/>
    </location>
</feature>
<dbReference type="Proteomes" id="UP001387100">
    <property type="component" value="Unassembled WGS sequence"/>
</dbReference>
<dbReference type="Gene3D" id="3.10.620.30">
    <property type="match status" value="1"/>
</dbReference>
<dbReference type="InterPro" id="IPR045055">
    <property type="entry name" value="DNA2/NAM7-like"/>
</dbReference>
<dbReference type="Gene3D" id="3.40.50.300">
    <property type="entry name" value="P-loop containing nucleotide triphosphate hydrolases"/>
    <property type="match status" value="3"/>
</dbReference>
<organism evidence="6 7">
    <name type="scientific">Pseudokineococcus basanitobsidens</name>
    <dbReference type="NCBI Taxonomy" id="1926649"/>
    <lineage>
        <taxon>Bacteria</taxon>
        <taxon>Bacillati</taxon>
        <taxon>Actinomycetota</taxon>
        <taxon>Actinomycetes</taxon>
        <taxon>Kineosporiales</taxon>
        <taxon>Kineosporiaceae</taxon>
        <taxon>Pseudokineococcus</taxon>
    </lineage>
</organism>
<dbReference type="Pfam" id="PF11784">
    <property type="entry name" value="DUF3320"/>
    <property type="match status" value="1"/>
</dbReference>
<feature type="region of interest" description="Disordered" evidence="1">
    <location>
        <begin position="1736"/>
        <end position="1789"/>
    </location>
</feature>
<dbReference type="Pfam" id="PF13195">
    <property type="entry name" value="DUF4011"/>
    <property type="match status" value="1"/>
</dbReference>
<dbReference type="InterPro" id="IPR047187">
    <property type="entry name" value="SF1_C_Upf1"/>
</dbReference>
<dbReference type="EMBL" id="JBBIAA010000001">
    <property type="protein sequence ID" value="MEJ5943677.1"/>
    <property type="molecule type" value="Genomic_DNA"/>
</dbReference>